<dbReference type="OrthoDB" id="5384607at2"/>
<keyword evidence="2" id="KW-1185">Reference proteome</keyword>
<dbReference type="EMBL" id="CP037452">
    <property type="protein sequence ID" value="QDV49539.1"/>
    <property type="molecule type" value="Genomic_DNA"/>
</dbReference>
<dbReference type="AlphaFoldDB" id="A0A518I915"/>
<organism evidence="1 2">
    <name type="scientific">Gimesia fumaroli</name>
    <dbReference type="NCBI Taxonomy" id="2527976"/>
    <lineage>
        <taxon>Bacteria</taxon>
        <taxon>Pseudomonadati</taxon>
        <taxon>Planctomycetota</taxon>
        <taxon>Planctomycetia</taxon>
        <taxon>Planctomycetales</taxon>
        <taxon>Planctomycetaceae</taxon>
        <taxon>Gimesia</taxon>
    </lineage>
</organism>
<reference evidence="1 2" key="1">
    <citation type="submission" date="2019-03" db="EMBL/GenBank/DDBJ databases">
        <title>Deep-cultivation of Planctomycetes and their phenomic and genomic characterization uncovers novel biology.</title>
        <authorList>
            <person name="Wiegand S."/>
            <person name="Jogler M."/>
            <person name="Boedeker C."/>
            <person name="Pinto D."/>
            <person name="Vollmers J."/>
            <person name="Rivas-Marin E."/>
            <person name="Kohn T."/>
            <person name="Peeters S.H."/>
            <person name="Heuer A."/>
            <person name="Rast P."/>
            <person name="Oberbeckmann S."/>
            <person name="Bunk B."/>
            <person name="Jeske O."/>
            <person name="Meyerdierks A."/>
            <person name="Storesund J.E."/>
            <person name="Kallscheuer N."/>
            <person name="Luecker S."/>
            <person name="Lage O.M."/>
            <person name="Pohl T."/>
            <person name="Merkel B.J."/>
            <person name="Hornburger P."/>
            <person name="Mueller R.-W."/>
            <person name="Bruemmer F."/>
            <person name="Labrenz M."/>
            <person name="Spormann A.M."/>
            <person name="Op den Camp H."/>
            <person name="Overmann J."/>
            <person name="Amann R."/>
            <person name="Jetten M.S.M."/>
            <person name="Mascher T."/>
            <person name="Medema M.H."/>
            <person name="Devos D.P."/>
            <person name="Kaster A.-K."/>
            <person name="Ovreas L."/>
            <person name="Rohde M."/>
            <person name="Galperin M.Y."/>
            <person name="Jogler C."/>
        </authorList>
    </citation>
    <scope>NUCLEOTIDE SEQUENCE [LARGE SCALE GENOMIC DNA]</scope>
    <source>
        <strain evidence="1 2">Enr17</strain>
    </source>
</reference>
<dbReference type="KEGG" id="gfm:Enr17x_15580"/>
<proteinExistence type="predicted"/>
<name>A0A518I915_9PLAN</name>
<accession>A0A518I915</accession>
<sequence>MAQSPLMDMLSNALLGKSILPGVSLSGTTPANGSSFDCDNMIGSVHGLFAVGAATGSPTSFTVTCKLQESDSGSGDWTDLATQSALVLDADGEVGIIRGVRAKRYVRAVATPAFVDGTSPTAPVSAQICGQKQTVS</sequence>
<dbReference type="RefSeq" id="WP_145307374.1">
    <property type="nucleotide sequence ID" value="NZ_CP037452.1"/>
</dbReference>
<evidence type="ECO:0000313" key="2">
    <source>
        <dbReference type="Proteomes" id="UP000318313"/>
    </source>
</evidence>
<gene>
    <name evidence="1" type="ORF">Enr17x_15580</name>
</gene>
<dbReference type="Proteomes" id="UP000318313">
    <property type="component" value="Chromosome"/>
</dbReference>
<protein>
    <submittedName>
        <fullName evidence="1">Uncharacterized protein</fullName>
    </submittedName>
</protein>
<evidence type="ECO:0000313" key="1">
    <source>
        <dbReference type="EMBL" id="QDV49539.1"/>
    </source>
</evidence>